<gene>
    <name evidence="1" type="ORF">G1H11_16060</name>
</gene>
<sequence>MRHDRQLIAARVRDDGTATPPDYVHLRSKSEPLIWVSDAAAWCWQRGGEWRRRTRQLIGQINKV</sequence>
<dbReference type="AlphaFoldDB" id="A0A6N9YP98"/>
<name>A0A6N9YP98_9ACTN</name>
<proteinExistence type="predicted"/>
<evidence type="ECO:0000313" key="2">
    <source>
        <dbReference type="Proteomes" id="UP000469185"/>
    </source>
</evidence>
<dbReference type="EMBL" id="JAAGOB010000008">
    <property type="protein sequence ID" value="NED96823.1"/>
    <property type="molecule type" value="Genomic_DNA"/>
</dbReference>
<protein>
    <submittedName>
        <fullName evidence="1">Uncharacterized protein</fullName>
    </submittedName>
</protein>
<accession>A0A6N9YP98</accession>
<evidence type="ECO:0000313" key="1">
    <source>
        <dbReference type="EMBL" id="NED96823.1"/>
    </source>
</evidence>
<keyword evidence="2" id="KW-1185">Reference proteome</keyword>
<dbReference type="RefSeq" id="WP_163819600.1">
    <property type="nucleotide sequence ID" value="NZ_JAAGOB010000008.1"/>
</dbReference>
<reference evidence="1 2" key="1">
    <citation type="submission" date="2020-02" db="EMBL/GenBank/DDBJ databases">
        <authorList>
            <person name="Li X.-J."/>
            <person name="Feng X.-M."/>
        </authorList>
    </citation>
    <scope>NUCLEOTIDE SEQUENCE [LARGE SCALE GENOMIC DNA]</scope>
    <source>
        <strain evidence="1 2">CGMCC 4.7225</strain>
    </source>
</reference>
<comment type="caution">
    <text evidence="1">The sequence shown here is derived from an EMBL/GenBank/DDBJ whole genome shotgun (WGS) entry which is preliminary data.</text>
</comment>
<dbReference type="Proteomes" id="UP000469185">
    <property type="component" value="Unassembled WGS sequence"/>
</dbReference>
<organism evidence="1 2">
    <name type="scientific">Phytoactinopolyspora alkaliphila</name>
    <dbReference type="NCBI Taxonomy" id="1783498"/>
    <lineage>
        <taxon>Bacteria</taxon>
        <taxon>Bacillati</taxon>
        <taxon>Actinomycetota</taxon>
        <taxon>Actinomycetes</taxon>
        <taxon>Jiangellales</taxon>
        <taxon>Jiangellaceae</taxon>
        <taxon>Phytoactinopolyspora</taxon>
    </lineage>
</organism>